<keyword evidence="2" id="KW-0732">Signal</keyword>
<proteinExistence type="predicted"/>
<dbReference type="CDD" id="cd00037">
    <property type="entry name" value="CLECT"/>
    <property type="match status" value="1"/>
</dbReference>
<sequence>MNSYKAFVIFAFCCVAVQLTWVEAKHFCLKLGLRLLSIETAEENTALLEYIGENYPNYRFWTSGSNLYHPTGKFYWDSTGEMLGFTNWFINQPDNQGGSEYCLEMPSTANHMWNDIECTFSMDFICEAYACP</sequence>
<gene>
    <name evidence="4" type="ORF">CLODIP_2_CD15811</name>
</gene>
<dbReference type="InterPro" id="IPR018378">
    <property type="entry name" value="C-type_lectin_CS"/>
</dbReference>
<dbReference type="InterPro" id="IPR050111">
    <property type="entry name" value="C-type_lectin/snaclec_domain"/>
</dbReference>
<evidence type="ECO:0000313" key="4">
    <source>
        <dbReference type="EMBL" id="CAB3361344.1"/>
    </source>
</evidence>
<dbReference type="Proteomes" id="UP000494165">
    <property type="component" value="Unassembled WGS sequence"/>
</dbReference>
<evidence type="ECO:0000259" key="3">
    <source>
        <dbReference type="PROSITE" id="PS50041"/>
    </source>
</evidence>
<dbReference type="PROSITE" id="PS50041">
    <property type="entry name" value="C_TYPE_LECTIN_2"/>
    <property type="match status" value="1"/>
</dbReference>
<accession>A0A8S1BR32</accession>
<dbReference type="OrthoDB" id="6746664at2759"/>
<organism evidence="4 5">
    <name type="scientific">Cloeon dipterum</name>
    <dbReference type="NCBI Taxonomy" id="197152"/>
    <lineage>
        <taxon>Eukaryota</taxon>
        <taxon>Metazoa</taxon>
        <taxon>Ecdysozoa</taxon>
        <taxon>Arthropoda</taxon>
        <taxon>Hexapoda</taxon>
        <taxon>Insecta</taxon>
        <taxon>Pterygota</taxon>
        <taxon>Palaeoptera</taxon>
        <taxon>Ephemeroptera</taxon>
        <taxon>Pisciforma</taxon>
        <taxon>Baetidae</taxon>
        <taxon>Cloeon</taxon>
    </lineage>
</organism>
<feature type="domain" description="C-type lectin" evidence="3">
    <location>
        <begin position="10"/>
        <end position="127"/>
    </location>
</feature>
<dbReference type="Pfam" id="PF00059">
    <property type="entry name" value="Lectin_C"/>
    <property type="match status" value="1"/>
</dbReference>
<feature type="chain" id="PRO_5035856526" description="C-type lectin domain-containing protein" evidence="2">
    <location>
        <begin position="25"/>
        <end position="132"/>
    </location>
</feature>
<protein>
    <recommendedName>
        <fullName evidence="3">C-type lectin domain-containing protein</fullName>
    </recommendedName>
</protein>
<dbReference type="PANTHER" id="PTHR22803">
    <property type="entry name" value="MANNOSE, PHOSPHOLIPASE, LECTIN RECEPTOR RELATED"/>
    <property type="match status" value="1"/>
</dbReference>
<dbReference type="AlphaFoldDB" id="A0A8S1BR32"/>
<dbReference type="PROSITE" id="PS00615">
    <property type="entry name" value="C_TYPE_LECTIN_1"/>
    <property type="match status" value="1"/>
</dbReference>
<reference evidence="4 5" key="1">
    <citation type="submission" date="2020-04" db="EMBL/GenBank/DDBJ databases">
        <authorList>
            <person name="Alioto T."/>
            <person name="Alioto T."/>
            <person name="Gomez Garrido J."/>
        </authorList>
    </citation>
    <scope>NUCLEOTIDE SEQUENCE [LARGE SCALE GENOMIC DNA]</scope>
</reference>
<dbReference type="InterPro" id="IPR016186">
    <property type="entry name" value="C-type_lectin-like/link_sf"/>
</dbReference>
<keyword evidence="1" id="KW-1015">Disulfide bond</keyword>
<evidence type="ECO:0000313" key="5">
    <source>
        <dbReference type="Proteomes" id="UP000494165"/>
    </source>
</evidence>
<dbReference type="InterPro" id="IPR001304">
    <property type="entry name" value="C-type_lectin-like"/>
</dbReference>
<dbReference type="EMBL" id="CADEPI010000006">
    <property type="protein sequence ID" value="CAB3361344.1"/>
    <property type="molecule type" value="Genomic_DNA"/>
</dbReference>
<comment type="caution">
    <text evidence="4">The sequence shown here is derived from an EMBL/GenBank/DDBJ whole genome shotgun (WGS) entry which is preliminary data.</text>
</comment>
<feature type="signal peptide" evidence="2">
    <location>
        <begin position="1"/>
        <end position="24"/>
    </location>
</feature>
<dbReference type="SUPFAM" id="SSF56436">
    <property type="entry name" value="C-type lectin-like"/>
    <property type="match status" value="1"/>
</dbReference>
<keyword evidence="5" id="KW-1185">Reference proteome</keyword>
<dbReference type="SMART" id="SM00034">
    <property type="entry name" value="CLECT"/>
    <property type="match status" value="1"/>
</dbReference>
<evidence type="ECO:0000256" key="2">
    <source>
        <dbReference type="SAM" id="SignalP"/>
    </source>
</evidence>
<name>A0A8S1BR32_9INSE</name>
<dbReference type="Gene3D" id="3.10.100.10">
    <property type="entry name" value="Mannose-Binding Protein A, subunit A"/>
    <property type="match status" value="1"/>
</dbReference>
<evidence type="ECO:0000256" key="1">
    <source>
        <dbReference type="ARBA" id="ARBA00023157"/>
    </source>
</evidence>
<dbReference type="InterPro" id="IPR016187">
    <property type="entry name" value="CTDL_fold"/>
</dbReference>